<reference evidence="1" key="1">
    <citation type="submission" date="2023-08" db="EMBL/GenBank/DDBJ databases">
        <title>Complete genome sequence of Sinorhizobium chiapanecum ITTG S70 isolated from Acaciella angustissima nodules in Chiapas-Mexico.</title>
        <authorList>
            <person name="Rincon-Rosales R."/>
            <person name="Rogel M.A."/>
            <person name="Rincon-Medina C.I."/>
            <person name="Guerrero G."/>
            <person name="Manzano-Gomez L.A."/>
            <person name="Lopez-Lopez A."/>
            <person name="Rincon Molina F.A."/>
            <person name="Martinez-Romero E."/>
        </authorList>
    </citation>
    <scope>NUCLEOTIDE SEQUENCE</scope>
    <source>
        <strain evidence="1">ITTG S70</strain>
        <plasmid evidence="1">pSchITTGS70d</plasmid>
    </source>
</reference>
<evidence type="ECO:0008006" key="3">
    <source>
        <dbReference type="Google" id="ProtNLM"/>
    </source>
</evidence>
<geneLocation type="plasmid" evidence="1 2">
    <name>pSchITTGS70d</name>
</geneLocation>
<gene>
    <name evidence="1" type="ORF">RB548_26325</name>
</gene>
<keyword evidence="2" id="KW-1185">Reference proteome</keyword>
<accession>A0ABZ2BMS6</accession>
<dbReference type="SUPFAM" id="SSF100950">
    <property type="entry name" value="NagB/RpiA/CoA transferase-like"/>
    <property type="match status" value="1"/>
</dbReference>
<protein>
    <recommendedName>
        <fullName evidence="3">Glucosamine/galactosamine-6-phosphate isomerase domain-containing protein</fullName>
    </recommendedName>
</protein>
<name>A0ABZ2BMS6_9HYPH</name>
<evidence type="ECO:0000313" key="1">
    <source>
        <dbReference type="EMBL" id="WVT07690.1"/>
    </source>
</evidence>
<dbReference type="Proteomes" id="UP001432360">
    <property type="component" value="Plasmid pSchITTGS70d"/>
</dbReference>
<dbReference type="InterPro" id="IPR037171">
    <property type="entry name" value="NagB/RpiA_transferase-like"/>
</dbReference>
<proteinExistence type="predicted"/>
<keyword evidence="1" id="KW-0614">Plasmid</keyword>
<dbReference type="RefSeq" id="WP_331376706.1">
    <property type="nucleotide sequence ID" value="NZ_CP133152.1"/>
</dbReference>
<dbReference type="EMBL" id="CP133152">
    <property type="protein sequence ID" value="WVT07690.1"/>
    <property type="molecule type" value="Genomic_DNA"/>
</dbReference>
<organism evidence="1 2">
    <name type="scientific">Sinorhizobium chiapasense</name>
    <dbReference type="NCBI Taxonomy" id="501572"/>
    <lineage>
        <taxon>Bacteria</taxon>
        <taxon>Pseudomonadati</taxon>
        <taxon>Pseudomonadota</taxon>
        <taxon>Alphaproteobacteria</taxon>
        <taxon>Hyphomicrobiales</taxon>
        <taxon>Rhizobiaceae</taxon>
        <taxon>Sinorhizobium/Ensifer group</taxon>
        <taxon>Sinorhizobium</taxon>
    </lineage>
</organism>
<sequence length="91" mass="9811">MIELANDTRRDNLQTFPAFASIDEVPTHGISVGLRTISEARKCRLLLSGGGKQEALRRITTAGNFDAGWPATIVLECSDREILADRAAAGL</sequence>
<dbReference type="Gene3D" id="3.40.50.1360">
    <property type="match status" value="1"/>
</dbReference>
<evidence type="ECO:0000313" key="2">
    <source>
        <dbReference type="Proteomes" id="UP001432360"/>
    </source>
</evidence>